<dbReference type="EMBL" id="ML736744">
    <property type="protein sequence ID" value="KAE8408336.1"/>
    <property type="molecule type" value="Genomic_DNA"/>
</dbReference>
<proteinExistence type="predicted"/>
<dbReference type="GeneID" id="43665646"/>
<dbReference type="RefSeq" id="XP_031945655.1">
    <property type="nucleotide sequence ID" value="XM_032080955.1"/>
</dbReference>
<organism evidence="1 2">
    <name type="scientific">Aspergillus pseudonomiae</name>
    <dbReference type="NCBI Taxonomy" id="1506151"/>
    <lineage>
        <taxon>Eukaryota</taxon>
        <taxon>Fungi</taxon>
        <taxon>Dikarya</taxon>
        <taxon>Ascomycota</taxon>
        <taxon>Pezizomycotina</taxon>
        <taxon>Eurotiomycetes</taxon>
        <taxon>Eurotiomycetidae</taxon>
        <taxon>Eurotiales</taxon>
        <taxon>Aspergillaceae</taxon>
        <taxon>Aspergillus</taxon>
        <taxon>Aspergillus subgen. Circumdati</taxon>
    </lineage>
</organism>
<sequence>MGTSRVNPRGTGEVRRMPSLIAASRRASLSSAWTLIWLAAGNAPRTSLVTRSSTVGCWRRWKRMPVMAVCRVWLPATMRVAALTTISASEISCRDCGCTRRAKKSG</sequence>
<evidence type="ECO:0000313" key="2">
    <source>
        <dbReference type="Proteomes" id="UP000325579"/>
    </source>
</evidence>
<evidence type="ECO:0000313" key="1">
    <source>
        <dbReference type="EMBL" id="KAE8408336.1"/>
    </source>
</evidence>
<dbReference type="Proteomes" id="UP000325579">
    <property type="component" value="Unassembled WGS sequence"/>
</dbReference>
<name>A0A5N7DPJ1_9EURO</name>
<keyword evidence="2" id="KW-1185">Reference proteome</keyword>
<reference evidence="1 2" key="1">
    <citation type="submission" date="2019-04" db="EMBL/GenBank/DDBJ databases">
        <authorList>
            <consortium name="DOE Joint Genome Institute"/>
            <person name="Mondo S."/>
            <person name="Kjaerbolling I."/>
            <person name="Vesth T."/>
            <person name="Frisvad J.C."/>
            <person name="Nybo J.L."/>
            <person name="Theobald S."/>
            <person name="Kildgaard S."/>
            <person name="Isbrandt T."/>
            <person name="Kuo A."/>
            <person name="Sato A."/>
            <person name="Lyhne E.K."/>
            <person name="Kogle M.E."/>
            <person name="Wiebenga A."/>
            <person name="Kun R.S."/>
            <person name="Lubbers R.J."/>
            <person name="Makela M.R."/>
            <person name="Barry K."/>
            <person name="Chovatia M."/>
            <person name="Clum A."/>
            <person name="Daum C."/>
            <person name="Haridas S."/>
            <person name="He G."/>
            <person name="LaButti K."/>
            <person name="Lipzen A."/>
            <person name="Riley R."/>
            <person name="Salamov A."/>
            <person name="Simmons B.A."/>
            <person name="Magnuson J.K."/>
            <person name="Henrissat B."/>
            <person name="Mortensen U.H."/>
            <person name="Larsen T.O."/>
            <person name="Devries R.P."/>
            <person name="Grigoriev I.V."/>
            <person name="Machida M."/>
            <person name="Baker S.E."/>
            <person name="Andersen M.R."/>
            <person name="Cantor M.N."/>
            <person name="Hua S.X."/>
        </authorList>
    </citation>
    <scope>NUCLEOTIDE SEQUENCE [LARGE SCALE GENOMIC DNA]</scope>
    <source>
        <strain evidence="1 2">CBS 119388</strain>
    </source>
</reference>
<gene>
    <name evidence="1" type="ORF">BDV37DRAFT_239374</name>
</gene>
<accession>A0A5N7DPJ1</accession>
<protein>
    <submittedName>
        <fullName evidence="1">Uncharacterized protein</fullName>
    </submittedName>
</protein>
<dbReference type="AlphaFoldDB" id="A0A5N7DPJ1"/>